<organism evidence="2 3">
    <name type="scientific">Rhodopseudomonas rhenobacensis</name>
    <dbReference type="NCBI Taxonomy" id="87461"/>
    <lineage>
        <taxon>Bacteria</taxon>
        <taxon>Pseudomonadati</taxon>
        <taxon>Pseudomonadota</taxon>
        <taxon>Alphaproteobacteria</taxon>
        <taxon>Hyphomicrobiales</taxon>
        <taxon>Nitrobacteraceae</taxon>
        <taxon>Rhodopseudomonas</taxon>
    </lineage>
</organism>
<evidence type="ECO:0000256" key="1">
    <source>
        <dbReference type="SAM" id="MobiDB-lite"/>
    </source>
</evidence>
<dbReference type="Proteomes" id="UP000542353">
    <property type="component" value="Unassembled WGS sequence"/>
</dbReference>
<dbReference type="RefSeq" id="WP_184255548.1">
    <property type="nucleotide sequence ID" value="NZ_JACHIH010000005.1"/>
</dbReference>
<dbReference type="AlphaFoldDB" id="A0A7W7Z246"/>
<accession>A0A7W7Z246</accession>
<proteinExistence type="predicted"/>
<evidence type="ECO:0000313" key="3">
    <source>
        <dbReference type="Proteomes" id="UP000542353"/>
    </source>
</evidence>
<reference evidence="2 3" key="1">
    <citation type="submission" date="2020-08" db="EMBL/GenBank/DDBJ databases">
        <title>Genomic Encyclopedia of Type Strains, Phase IV (KMG-IV): sequencing the most valuable type-strain genomes for metagenomic binning, comparative biology and taxonomic classification.</title>
        <authorList>
            <person name="Goeker M."/>
        </authorList>
    </citation>
    <scope>NUCLEOTIDE SEQUENCE [LARGE SCALE GENOMIC DNA]</scope>
    <source>
        <strain evidence="2 3">DSM 12706</strain>
    </source>
</reference>
<dbReference type="SUPFAM" id="SSF53955">
    <property type="entry name" value="Lysozyme-like"/>
    <property type="match status" value="1"/>
</dbReference>
<dbReference type="EMBL" id="JACHIH010000005">
    <property type="protein sequence ID" value="MBB5046546.1"/>
    <property type="molecule type" value="Genomic_DNA"/>
</dbReference>
<dbReference type="PANTHER" id="PTHR34408:SF1">
    <property type="entry name" value="GLYCOSYL HYDROLASE FAMILY 19 DOMAIN-CONTAINING PROTEIN HI_1415"/>
    <property type="match status" value="1"/>
</dbReference>
<dbReference type="InterPro" id="IPR023346">
    <property type="entry name" value="Lysozyme-like_dom_sf"/>
</dbReference>
<feature type="region of interest" description="Disordered" evidence="1">
    <location>
        <begin position="223"/>
        <end position="256"/>
    </location>
</feature>
<sequence>MKQSSFGEALTRLWPDADRRVAGLRAGMIETAPQVFARYQIDSPLLLAHVMAQISHECGAGHEVVENLNYTAGRMMQVWPSRFPSMASAQPYAHHPKALANKVYNGRMGNAAGSDDGWIFRGRGAAQTTGREGYARLAKLTGLDLVNQPELVLSPRHFLACGVADFIACGCLPFAKADDIVGVTRRLNGGSIGLAQRKAWLSKWKAALGSAPRAAASIAVIDAPPLAPEPPPQPRSPSAPQLPPSRDPVPAVTAAPAQETSAVARLVAALAAAFKRS</sequence>
<evidence type="ECO:0000313" key="2">
    <source>
        <dbReference type="EMBL" id="MBB5046546.1"/>
    </source>
</evidence>
<dbReference type="PANTHER" id="PTHR34408">
    <property type="entry name" value="FAMILY PROTEIN, PUTATIVE-RELATED"/>
    <property type="match status" value="1"/>
</dbReference>
<dbReference type="Gene3D" id="1.10.530.10">
    <property type="match status" value="1"/>
</dbReference>
<protein>
    <submittedName>
        <fullName evidence="2">Putative chitinase</fullName>
    </submittedName>
</protein>
<comment type="caution">
    <text evidence="2">The sequence shown here is derived from an EMBL/GenBank/DDBJ whole genome shotgun (WGS) entry which is preliminary data.</text>
</comment>
<dbReference type="InterPro" id="IPR052354">
    <property type="entry name" value="Cell_Wall_Dynamics_Protein"/>
</dbReference>
<feature type="compositionally biased region" description="Pro residues" evidence="1">
    <location>
        <begin position="225"/>
        <end position="247"/>
    </location>
</feature>
<gene>
    <name evidence="2" type="ORF">HNR60_001294</name>
</gene>
<name>A0A7W7Z246_9BRAD</name>
<keyword evidence="3" id="KW-1185">Reference proteome</keyword>